<reference evidence="10 11" key="1">
    <citation type="journal article" date="2020" name="IScience">
        <title>Genome Sequencing of the Endangered Kingdonia uniflora (Circaeasteraceae, Ranunculales) Reveals Potential Mechanisms of Evolutionary Specialization.</title>
        <authorList>
            <person name="Sun Y."/>
            <person name="Deng T."/>
            <person name="Zhang A."/>
            <person name="Moore M.J."/>
            <person name="Landis J.B."/>
            <person name="Lin N."/>
            <person name="Zhang H."/>
            <person name="Zhang X."/>
            <person name="Huang J."/>
            <person name="Zhang X."/>
            <person name="Sun H."/>
            <person name="Wang H."/>
        </authorList>
    </citation>
    <scope>NUCLEOTIDE SEQUENCE [LARGE SCALE GENOMIC DNA]</scope>
    <source>
        <strain evidence="10">TB1705</strain>
        <tissue evidence="10">Leaf</tissue>
    </source>
</reference>
<dbReference type="InterPro" id="IPR016177">
    <property type="entry name" value="DNA-bd_dom_sf"/>
</dbReference>
<dbReference type="EMBL" id="JACGCM010000816">
    <property type="protein sequence ID" value="KAF6165664.1"/>
    <property type="molecule type" value="Genomic_DNA"/>
</dbReference>
<keyword evidence="4" id="KW-0010">Activator</keyword>
<evidence type="ECO:0000256" key="8">
    <source>
        <dbReference type="SAM" id="MobiDB-lite"/>
    </source>
</evidence>
<feature type="domain" description="AP2/ERF" evidence="9">
    <location>
        <begin position="34"/>
        <end position="91"/>
    </location>
</feature>
<evidence type="ECO:0000256" key="5">
    <source>
        <dbReference type="ARBA" id="ARBA00023163"/>
    </source>
</evidence>
<dbReference type="OrthoDB" id="1932364at2759"/>
<keyword evidence="11" id="KW-1185">Reference proteome</keyword>
<keyword evidence="5" id="KW-0804">Transcription</keyword>
<organism evidence="10 11">
    <name type="scientific">Kingdonia uniflora</name>
    <dbReference type="NCBI Taxonomy" id="39325"/>
    <lineage>
        <taxon>Eukaryota</taxon>
        <taxon>Viridiplantae</taxon>
        <taxon>Streptophyta</taxon>
        <taxon>Embryophyta</taxon>
        <taxon>Tracheophyta</taxon>
        <taxon>Spermatophyta</taxon>
        <taxon>Magnoliopsida</taxon>
        <taxon>Ranunculales</taxon>
        <taxon>Circaeasteraceae</taxon>
        <taxon>Kingdonia</taxon>
    </lineage>
</organism>
<evidence type="ECO:0000256" key="7">
    <source>
        <dbReference type="ARBA" id="ARBA00024343"/>
    </source>
</evidence>
<comment type="caution">
    <text evidence="10">The sequence shown here is derived from an EMBL/GenBank/DDBJ whole genome shotgun (WGS) entry which is preliminary data.</text>
</comment>
<evidence type="ECO:0000313" key="11">
    <source>
        <dbReference type="Proteomes" id="UP000541444"/>
    </source>
</evidence>
<dbReference type="InterPro" id="IPR036955">
    <property type="entry name" value="AP2/ERF_dom_sf"/>
</dbReference>
<keyword evidence="6" id="KW-0539">Nucleus</keyword>
<evidence type="ECO:0000256" key="6">
    <source>
        <dbReference type="ARBA" id="ARBA00023242"/>
    </source>
</evidence>
<dbReference type="PRINTS" id="PR00367">
    <property type="entry name" value="ETHRSPELEMNT"/>
</dbReference>
<evidence type="ECO:0000313" key="10">
    <source>
        <dbReference type="EMBL" id="KAF6165664.1"/>
    </source>
</evidence>
<feature type="region of interest" description="Disordered" evidence="8">
    <location>
        <begin position="221"/>
        <end position="247"/>
    </location>
</feature>
<comment type="similarity">
    <text evidence="7">Belongs to the AP2/ERF transcription factor family. ERF subfamily.</text>
</comment>
<dbReference type="PANTHER" id="PTHR31985">
    <property type="entry name" value="ETHYLENE-RESPONSIVE TRANSCRIPTION FACTOR ERF042-RELATED"/>
    <property type="match status" value="1"/>
</dbReference>
<evidence type="ECO:0000256" key="4">
    <source>
        <dbReference type="ARBA" id="ARBA00023159"/>
    </source>
</evidence>
<dbReference type="GO" id="GO:0003677">
    <property type="term" value="F:DNA binding"/>
    <property type="evidence" value="ECO:0007669"/>
    <property type="project" value="UniProtKB-KW"/>
</dbReference>
<keyword evidence="3" id="KW-0238">DNA-binding</keyword>
<accession>A0A7J7NF48</accession>
<keyword evidence="2" id="KW-0805">Transcription regulation</keyword>
<gene>
    <name evidence="10" type="ORF">GIB67_012561</name>
</gene>
<feature type="region of interest" description="Disordered" evidence="8">
    <location>
        <begin position="1"/>
        <end position="34"/>
    </location>
</feature>
<dbReference type="CDD" id="cd00018">
    <property type="entry name" value="AP2"/>
    <property type="match status" value="1"/>
</dbReference>
<dbReference type="Proteomes" id="UP000541444">
    <property type="component" value="Unassembled WGS sequence"/>
</dbReference>
<dbReference type="Gene3D" id="3.30.730.10">
    <property type="entry name" value="AP2/ERF domain"/>
    <property type="match status" value="1"/>
</dbReference>
<proteinExistence type="inferred from homology"/>
<dbReference type="PROSITE" id="PS51032">
    <property type="entry name" value="AP2_ERF"/>
    <property type="match status" value="1"/>
</dbReference>
<dbReference type="FunFam" id="3.30.730.10:FF:000001">
    <property type="entry name" value="Ethylene-responsive transcription factor 2"/>
    <property type="match status" value="1"/>
</dbReference>
<feature type="compositionally biased region" description="Low complexity" evidence="8">
    <location>
        <begin position="221"/>
        <end position="242"/>
    </location>
</feature>
<evidence type="ECO:0000256" key="3">
    <source>
        <dbReference type="ARBA" id="ARBA00023125"/>
    </source>
</evidence>
<evidence type="ECO:0000259" key="9">
    <source>
        <dbReference type="PROSITE" id="PS51032"/>
    </source>
</evidence>
<dbReference type="GO" id="GO:0005634">
    <property type="term" value="C:nucleus"/>
    <property type="evidence" value="ECO:0007669"/>
    <property type="project" value="UniProtKB-SubCell"/>
</dbReference>
<dbReference type="Pfam" id="PF00847">
    <property type="entry name" value="AP2"/>
    <property type="match status" value="1"/>
</dbReference>
<name>A0A7J7NF48_9MAGN</name>
<dbReference type="AlphaFoldDB" id="A0A7J7NF48"/>
<dbReference type="GO" id="GO:0003700">
    <property type="term" value="F:DNA-binding transcription factor activity"/>
    <property type="evidence" value="ECO:0007669"/>
    <property type="project" value="InterPro"/>
</dbReference>
<dbReference type="InterPro" id="IPR001471">
    <property type="entry name" value="AP2/ERF_dom"/>
</dbReference>
<dbReference type="PANTHER" id="PTHR31985:SF300">
    <property type="entry name" value="ETHYLENE-RESPONSIVE TRANSCRIPTION FACTOR ERF035"/>
    <property type="match status" value="1"/>
</dbReference>
<protein>
    <recommendedName>
        <fullName evidence="9">AP2/ERF domain-containing protein</fullName>
    </recommendedName>
</protein>
<comment type="subcellular location">
    <subcellularLocation>
        <location evidence="1">Nucleus</location>
    </subcellularLocation>
</comment>
<dbReference type="SUPFAM" id="SSF54171">
    <property type="entry name" value="DNA-binding domain"/>
    <property type="match status" value="1"/>
</dbReference>
<evidence type="ECO:0000256" key="1">
    <source>
        <dbReference type="ARBA" id="ARBA00004123"/>
    </source>
</evidence>
<dbReference type="InterPro" id="IPR051032">
    <property type="entry name" value="AP2/ERF_TF_ERF_subfamily"/>
</dbReference>
<dbReference type="SMART" id="SM00380">
    <property type="entry name" value="AP2"/>
    <property type="match status" value="1"/>
</dbReference>
<evidence type="ECO:0000256" key="2">
    <source>
        <dbReference type="ARBA" id="ARBA00023015"/>
    </source>
</evidence>
<sequence length="353" mass="38804">MEGGQLIGDSADDNSSTTANNKRCRSGSDGKHLSYRGVRMRSSGKWVSEIREPRKKSRIWLGTYATPEMAARAHDVAALTIKGPSAHLNFPELVHELPRSISSSPKDIQAAAAKAATTTFFEPRTSDKDVNARVSELPTPHSSSASSRLDKIHESSTSIVVAEDDDMFSDLLDLFHDKDSPTVDRLCYFSLASEAGLDVKFLPEFTFLCEEEVEPIQAELPAPISPSSSPTSSNNEDSSTSPCTDSDGTLFDLQDGVHIMDDSFSRFYSPSWTLQTGPNIGISQLEEFILHDKEVQPTLANFPTLYSSTPTARSDTGQESPTDPFVKGDIFFDLPEHFGYLVDPMDMFCYYSS</sequence>